<feature type="region of interest" description="Disordered" evidence="1">
    <location>
        <begin position="154"/>
        <end position="298"/>
    </location>
</feature>
<evidence type="ECO:0000313" key="3">
    <source>
        <dbReference type="Proteomes" id="UP001295794"/>
    </source>
</evidence>
<dbReference type="Proteomes" id="UP001295794">
    <property type="component" value="Unassembled WGS sequence"/>
</dbReference>
<feature type="compositionally biased region" description="Polar residues" evidence="1">
    <location>
        <begin position="259"/>
        <end position="271"/>
    </location>
</feature>
<proteinExistence type="predicted"/>
<accession>A0AAD2GVK5</accession>
<protein>
    <submittedName>
        <fullName evidence="2">Uncharacterized protein</fullName>
    </submittedName>
</protein>
<evidence type="ECO:0000313" key="2">
    <source>
        <dbReference type="EMBL" id="CAK5264391.1"/>
    </source>
</evidence>
<organism evidence="2 3">
    <name type="scientific">Mycena citricolor</name>
    <dbReference type="NCBI Taxonomy" id="2018698"/>
    <lineage>
        <taxon>Eukaryota</taxon>
        <taxon>Fungi</taxon>
        <taxon>Dikarya</taxon>
        <taxon>Basidiomycota</taxon>
        <taxon>Agaricomycotina</taxon>
        <taxon>Agaricomycetes</taxon>
        <taxon>Agaricomycetidae</taxon>
        <taxon>Agaricales</taxon>
        <taxon>Marasmiineae</taxon>
        <taxon>Mycenaceae</taxon>
        <taxon>Mycena</taxon>
    </lineage>
</organism>
<dbReference type="AlphaFoldDB" id="A0AAD2GVK5"/>
<gene>
    <name evidence="2" type="ORF">MYCIT1_LOCUS4519</name>
</gene>
<feature type="compositionally biased region" description="Basic and acidic residues" evidence="1">
    <location>
        <begin position="83"/>
        <end position="92"/>
    </location>
</feature>
<comment type="caution">
    <text evidence="2">The sequence shown here is derived from an EMBL/GenBank/DDBJ whole genome shotgun (WGS) entry which is preliminary data.</text>
</comment>
<feature type="compositionally biased region" description="Polar residues" evidence="1">
    <location>
        <begin position="280"/>
        <end position="298"/>
    </location>
</feature>
<feature type="non-terminal residue" evidence="2">
    <location>
        <position position="298"/>
    </location>
</feature>
<reference evidence="2" key="1">
    <citation type="submission" date="2023-11" db="EMBL/GenBank/DDBJ databases">
        <authorList>
            <person name="De Vega J J."/>
            <person name="De Vega J J."/>
        </authorList>
    </citation>
    <scope>NUCLEOTIDE SEQUENCE</scope>
</reference>
<feature type="compositionally biased region" description="Polar residues" evidence="1">
    <location>
        <begin position="234"/>
        <end position="243"/>
    </location>
</feature>
<feature type="compositionally biased region" description="Low complexity" evidence="1">
    <location>
        <begin position="210"/>
        <end position="225"/>
    </location>
</feature>
<keyword evidence="3" id="KW-1185">Reference proteome</keyword>
<feature type="compositionally biased region" description="Polar residues" evidence="1">
    <location>
        <begin position="184"/>
        <end position="209"/>
    </location>
</feature>
<name>A0AAD2GVK5_9AGAR</name>
<feature type="region of interest" description="Disordered" evidence="1">
    <location>
        <begin position="80"/>
        <end position="109"/>
    </location>
</feature>
<feature type="region of interest" description="Disordered" evidence="1">
    <location>
        <begin position="1"/>
        <end position="35"/>
    </location>
</feature>
<evidence type="ECO:0000256" key="1">
    <source>
        <dbReference type="SAM" id="MobiDB-lite"/>
    </source>
</evidence>
<sequence length="298" mass="32137">DSHNMPTAGSYAGKGLDSLNTSLDHAQAHGTRWDDDDRQNFLANYLVSRENRDRLLEYGINPLSLADAEAKGRARAFAGYAGETERSARRSSDNANAPTPVSREEPIPLQKMQNAVGLGINKRAKKLKERESDTFVIDDTGALDLRVTSVIPFRTGPAIGPPTPLRPQATASSQGGQDPLFLGQQATNSGDRPQPPSSSYDPRHSSTLGQPPQSSSSRRPQQQHQPPNPRQSGRTDTIYSSASLPPYSLTAPQGHVSPNVMQQGPPQTVPHTQLYPPGSTLVSIQSPCRTTGRSTTTE</sequence>
<dbReference type="EMBL" id="CAVNYO010000054">
    <property type="protein sequence ID" value="CAK5264391.1"/>
    <property type="molecule type" value="Genomic_DNA"/>
</dbReference>